<evidence type="ECO:0000256" key="3">
    <source>
        <dbReference type="RuleBase" id="RU003718"/>
    </source>
</evidence>
<evidence type="ECO:0000313" key="5">
    <source>
        <dbReference type="EMBL" id="KAG8385495.1"/>
    </source>
</evidence>
<dbReference type="PANTHER" id="PTHR48049:SF34">
    <property type="entry name" value="UDP-GLYCOSYLTRANSFERASE 79B30-LIKE"/>
    <property type="match status" value="1"/>
</dbReference>
<dbReference type="AlphaFoldDB" id="A0AAV6Y221"/>
<accession>A0AAV6Y221</accession>
<sequence>MAGKSDRLTIFMYPWFAMGHITSYLLTANKFAERGHKIVIIIPPKAQSKLGALNLHPQLIQFRFISIPHVEGLPSHVETTNDVAIQGQDLLRHALDLTQPAVESMLVGLKPDFIFFDLMHWLSALGRRLQIKSIYYCTVSPVALGFMFAKGPSIENIIKGPPGFPRSVKLYKHAARDVQWMGTAKELGSGLTLKQRLMTSMCDSDAIGFKTCIEIEGVYCEFLEKKLDKPILVTGPILVQKTQANNLINVDDEKWDIWLNGFQSKTVIFCAFGSEAVLEQRQFEQLLLGIELTGLPFAIALRPPIGFETIEEAIPNGFKERTQERGVVDGGWVPQQLILKHPAVGCFVTHCGYGSSWEGLTSECQLVLLPHLADQYFNARLLSEDLRVGVEVEKGDEDGVFTKEGVHGAIMAAMADDSRIGKEIRANHEKLRELFNEEFEDSCFDNFIQKLRSL</sequence>
<dbReference type="SUPFAM" id="SSF53756">
    <property type="entry name" value="UDP-Glycosyltransferase/glycogen phosphorylase"/>
    <property type="match status" value="1"/>
</dbReference>
<evidence type="ECO:0000256" key="1">
    <source>
        <dbReference type="ARBA" id="ARBA00009995"/>
    </source>
</evidence>
<dbReference type="EMBL" id="WHWC01000003">
    <property type="protein sequence ID" value="KAG8385495.1"/>
    <property type="molecule type" value="Genomic_DNA"/>
</dbReference>
<organism evidence="5 6">
    <name type="scientific">Buddleja alternifolia</name>
    <dbReference type="NCBI Taxonomy" id="168488"/>
    <lineage>
        <taxon>Eukaryota</taxon>
        <taxon>Viridiplantae</taxon>
        <taxon>Streptophyta</taxon>
        <taxon>Embryophyta</taxon>
        <taxon>Tracheophyta</taxon>
        <taxon>Spermatophyta</taxon>
        <taxon>Magnoliopsida</taxon>
        <taxon>eudicotyledons</taxon>
        <taxon>Gunneridae</taxon>
        <taxon>Pentapetalae</taxon>
        <taxon>asterids</taxon>
        <taxon>lamiids</taxon>
        <taxon>Lamiales</taxon>
        <taxon>Scrophulariaceae</taxon>
        <taxon>Buddlejeae</taxon>
        <taxon>Buddleja</taxon>
    </lineage>
</organism>
<dbReference type="InterPro" id="IPR035595">
    <property type="entry name" value="UDP_glycos_trans_CS"/>
</dbReference>
<dbReference type="Pfam" id="PF00201">
    <property type="entry name" value="UDPGT"/>
    <property type="match status" value="1"/>
</dbReference>
<dbReference type="InterPro" id="IPR050481">
    <property type="entry name" value="UDP-glycosyltransf_plant"/>
</dbReference>
<dbReference type="EC" id="2.4.1.-" evidence="4"/>
<comment type="similarity">
    <text evidence="1 3">Belongs to the UDP-glycosyltransferase family.</text>
</comment>
<dbReference type="Proteomes" id="UP000826271">
    <property type="component" value="Unassembled WGS sequence"/>
</dbReference>
<dbReference type="PROSITE" id="PS00375">
    <property type="entry name" value="UDPGT"/>
    <property type="match status" value="1"/>
</dbReference>
<evidence type="ECO:0000256" key="2">
    <source>
        <dbReference type="ARBA" id="ARBA00022679"/>
    </source>
</evidence>
<proteinExistence type="inferred from homology"/>
<keyword evidence="2 3" id="KW-0808">Transferase</keyword>
<evidence type="ECO:0000313" key="6">
    <source>
        <dbReference type="Proteomes" id="UP000826271"/>
    </source>
</evidence>
<dbReference type="FunFam" id="3.40.50.2000:FF:000037">
    <property type="entry name" value="Glycosyltransferase"/>
    <property type="match status" value="1"/>
</dbReference>
<dbReference type="PANTHER" id="PTHR48049">
    <property type="entry name" value="GLYCOSYLTRANSFERASE"/>
    <property type="match status" value="1"/>
</dbReference>
<dbReference type="InterPro" id="IPR002213">
    <property type="entry name" value="UDP_glucos_trans"/>
</dbReference>
<evidence type="ECO:0000256" key="4">
    <source>
        <dbReference type="RuleBase" id="RU362057"/>
    </source>
</evidence>
<dbReference type="GO" id="GO:0035251">
    <property type="term" value="F:UDP-glucosyltransferase activity"/>
    <property type="evidence" value="ECO:0007669"/>
    <property type="project" value="InterPro"/>
</dbReference>
<name>A0AAV6Y221_9LAMI</name>
<keyword evidence="3" id="KW-0328">Glycosyltransferase</keyword>
<protein>
    <recommendedName>
        <fullName evidence="4">Glycosyltransferase</fullName>
        <ecNumber evidence="4">2.4.1.-</ecNumber>
    </recommendedName>
</protein>
<reference evidence="5" key="1">
    <citation type="submission" date="2019-10" db="EMBL/GenBank/DDBJ databases">
        <authorList>
            <person name="Zhang R."/>
            <person name="Pan Y."/>
            <person name="Wang J."/>
            <person name="Ma R."/>
            <person name="Yu S."/>
        </authorList>
    </citation>
    <scope>NUCLEOTIDE SEQUENCE</scope>
    <source>
        <strain evidence="5">LA-IB0</strain>
        <tissue evidence="5">Leaf</tissue>
    </source>
</reference>
<dbReference type="Gene3D" id="3.40.50.2000">
    <property type="entry name" value="Glycogen Phosphorylase B"/>
    <property type="match status" value="2"/>
</dbReference>
<dbReference type="CDD" id="cd03784">
    <property type="entry name" value="GT1_Gtf-like"/>
    <property type="match status" value="1"/>
</dbReference>
<comment type="caution">
    <text evidence="5">The sequence shown here is derived from an EMBL/GenBank/DDBJ whole genome shotgun (WGS) entry which is preliminary data.</text>
</comment>
<gene>
    <name evidence="5" type="ORF">BUALT_Bualt03G0051300</name>
</gene>
<keyword evidence="6" id="KW-1185">Reference proteome</keyword>